<name>A0A9P4QWA9_9PLEO</name>
<organism evidence="3 4">
    <name type="scientific">Polyplosphaeria fusca</name>
    <dbReference type="NCBI Taxonomy" id="682080"/>
    <lineage>
        <taxon>Eukaryota</taxon>
        <taxon>Fungi</taxon>
        <taxon>Dikarya</taxon>
        <taxon>Ascomycota</taxon>
        <taxon>Pezizomycotina</taxon>
        <taxon>Dothideomycetes</taxon>
        <taxon>Pleosporomycetidae</taxon>
        <taxon>Pleosporales</taxon>
        <taxon>Tetraplosphaeriaceae</taxon>
        <taxon>Polyplosphaeria</taxon>
    </lineage>
</organism>
<evidence type="ECO:0000313" key="3">
    <source>
        <dbReference type="EMBL" id="KAF2732337.1"/>
    </source>
</evidence>
<keyword evidence="2" id="KW-0472">Membrane</keyword>
<feature type="region of interest" description="Disordered" evidence="1">
    <location>
        <begin position="1"/>
        <end position="20"/>
    </location>
</feature>
<sequence>MDGGAATSTDSISTKRDLPNKCAISNNKSSSGRVMICSGHLVSGIASNRFVSGNDFIFRKSIVPSKNRIYCVLEPTTSSIPLTSMDYPKISMFLPGSVAIMAMGIMVTVSALVS</sequence>
<dbReference type="AlphaFoldDB" id="A0A9P4QWA9"/>
<reference evidence="3" key="1">
    <citation type="journal article" date="2020" name="Stud. Mycol.">
        <title>101 Dothideomycetes genomes: a test case for predicting lifestyles and emergence of pathogens.</title>
        <authorList>
            <person name="Haridas S."/>
            <person name="Albert R."/>
            <person name="Binder M."/>
            <person name="Bloem J."/>
            <person name="Labutti K."/>
            <person name="Salamov A."/>
            <person name="Andreopoulos B."/>
            <person name="Baker S."/>
            <person name="Barry K."/>
            <person name="Bills G."/>
            <person name="Bluhm B."/>
            <person name="Cannon C."/>
            <person name="Castanera R."/>
            <person name="Culley D."/>
            <person name="Daum C."/>
            <person name="Ezra D."/>
            <person name="Gonzalez J."/>
            <person name="Henrissat B."/>
            <person name="Kuo A."/>
            <person name="Liang C."/>
            <person name="Lipzen A."/>
            <person name="Lutzoni F."/>
            <person name="Magnuson J."/>
            <person name="Mondo S."/>
            <person name="Nolan M."/>
            <person name="Ohm R."/>
            <person name="Pangilinan J."/>
            <person name="Park H.-J."/>
            <person name="Ramirez L."/>
            <person name="Alfaro M."/>
            <person name="Sun H."/>
            <person name="Tritt A."/>
            <person name="Yoshinaga Y."/>
            <person name="Zwiers L.-H."/>
            <person name="Turgeon B."/>
            <person name="Goodwin S."/>
            <person name="Spatafora J."/>
            <person name="Crous P."/>
            <person name="Grigoriev I."/>
        </authorList>
    </citation>
    <scope>NUCLEOTIDE SEQUENCE</scope>
    <source>
        <strain evidence="3">CBS 125425</strain>
    </source>
</reference>
<comment type="caution">
    <text evidence="3">The sequence shown here is derived from an EMBL/GenBank/DDBJ whole genome shotgun (WGS) entry which is preliminary data.</text>
</comment>
<evidence type="ECO:0000313" key="4">
    <source>
        <dbReference type="Proteomes" id="UP000799444"/>
    </source>
</evidence>
<keyword evidence="4" id="KW-1185">Reference proteome</keyword>
<feature type="transmembrane region" description="Helical" evidence="2">
    <location>
        <begin position="92"/>
        <end position="113"/>
    </location>
</feature>
<evidence type="ECO:0000256" key="2">
    <source>
        <dbReference type="SAM" id="Phobius"/>
    </source>
</evidence>
<dbReference type="EMBL" id="ML996178">
    <property type="protein sequence ID" value="KAF2732337.1"/>
    <property type="molecule type" value="Genomic_DNA"/>
</dbReference>
<evidence type="ECO:0000256" key="1">
    <source>
        <dbReference type="SAM" id="MobiDB-lite"/>
    </source>
</evidence>
<feature type="compositionally biased region" description="Polar residues" evidence="1">
    <location>
        <begin position="1"/>
        <end position="12"/>
    </location>
</feature>
<dbReference type="Proteomes" id="UP000799444">
    <property type="component" value="Unassembled WGS sequence"/>
</dbReference>
<proteinExistence type="predicted"/>
<gene>
    <name evidence="3" type="ORF">EJ04DRAFT_566025</name>
</gene>
<keyword evidence="2" id="KW-0812">Transmembrane</keyword>
<accession>A0A9P4QWA9</accession>
<protein>
    <submittedName>
        <fullName evidence="3">Uncharacterized protein</fullName>
    </submittedName>
</protein>
<keyword evidence="2" id="KW-1133">Transmembrane helix</keyword>